<evidence type="ECO:0008006" key="4">
    <source>
        <dbReference type="Google" id="ProtNLM"/>
    </source>
</evidence>
<keyword evidence="1" id="KW-0812">Transmembrane</keyword>
<dbReference type="AlphaFoldDB" id="A0AB36J569"/>
<accession>A0AB36J569</accession>
<keyword evidence="1" id="KW-0472">Membrane</keyword>
<dbReference type="RefSeq" id="WP_076138981.1">
    <property type="nucleotide sequence ID" value="NZ_MPTO01000053.1"/>
</dbReference>
<organism evidence="2 3">
    <name type="scientific">Paenibacillus odorifer</name>
    <dbReference type="NCBI Taxonomy" id="189426"/>
    <lineage>
        <taxon>Bacteria</taxon>
        <taxon>Bacillati</taxon>
        <taxon>Bacillota</taxon>
        <taxon>Bacilli</taxon>
        <taxon>Bacillales</taxon>
        <taxon>Paenibacillaceae</taxon>
        <taxon>Paenibacillus</taxon>
    </lineage>
</organism>
<sequence length="130" mass="14902">MGFIDVLLLLLYVIAIVTAVYILFKHRSYFHDRFQKGVVSVFMLAMLFFLGAYTFKMLIALLIRASVVFGFSSPELSEWLLEGWIIAQIGTTGGLISLAWLTHSGRYDQFVQLRRLDKRIESKDKEDDGC</sequence>
<evidence type="ECO:0000313" key="3">
    <source>
        <dbReference type="Proteomes" id="UP000187323"/>
    </source>
</evidence>
<name>A0AB36J569_9BACL</name>
<dbReference type="EMBL" id="MPTO01000053">
    <property type="protein sequence ID" value="OME10023.1"/>
    <property type="molecule type" value="Genomic_DNA"/>
</dbReference>
<feature type="transmembrane region" description="Helical" evidence="1">
    <location>
        <begin position="6"/>
        <end position="24"/>
    </location>
</feature>
<gene>
    <name evidence="2" type="ORF">BSK47_31490</name>
</gene>
<comment type="caution">
    <text evidence="2">The sequence shown here is derived from an EMBL/GenBank/DDBJ whole genome shotgun (WGS) entry which is preliminary data.</text>
</comment>
<keyword evidence="1" id="KW-1133">Transmembrane helix</keyword>
<evidence type="ECO:0000256" key="1">
    <source>
        <dbReference type="SAM" id="Phobius"/>
    </source>
</evidence>
<proteinExistence type="predicted"/>
<dbReference type="Proteomes" id="UP000187323">
    <property type="component" value="Unassembled WGS sequence"/>
</dbReference>
<feature type="transmembrane region" description="Helical" evidence="1">
    <location>
        <begin position="83"/>
        <end position="101"/>
    </location>
</feature>
<reference evidence="2 3" key="1">
    <citation type="submission" date="2016-10" db="EMBL/GenBank/DDBJ databases">
        <title>Paenibacillus species isolates.</title>
        <authorList>
            <person name="Beno S.M."/>
        </authorList>
    </citation>
    <scope>NUCLEOTIDE SEQUENCE [LARGE SCALE GENOMIC DNA]</scope>
    <source>
        <strain evidence="2 3">FSL H7-0918</strain>
    </source>
</reference>
<feature type="transmembrane region" description="Helical" evidence="1">
    <location>
        <begin position="36"/>
        <end position="63"/>
    </location>
</feature>
<protein>
    <recommendedName>
        <fullName evidence="4">DUF2304 domain-containing protein</fullName>
    </recommendedName>
</protein>
<evidence type="ECO:0000313" key="2">
    <source>
        <dbReference type="EMBL" id="OME10023.1"/>
    </source>
</evidence>